<evidence type="ECO:0000313" key="2">
    <source>
        <dbReference type="EMBL" id="KAF2252594.1"/>
    </source>
</evidence>
<organism evidence="2 3">
    <name type="scientific">Trematosphaeria pertusa</name>
    <dbReference type="NCBI Taxonomy" id="390896"/>
    <lineage>
        <taxon>Eukaryota</taxon>
        <taxon>Fungi</taxon>
        <taxon>Dikarya</taxon>
        <taxon>Ascomycota</taxon>
        <taxon>Pezizomycotina</taxon>
        <taxon>Dothideomycetes</taxon>
        <taxon>Pleosporomycetidae</taxon>
        <taxon>Pleosporales</taxon>
        <taxon>Massarineae</taxon>
        <taxon>Trematosphaeriaceae</taxon>
        <taxon>Trematosphaeria</taxon>
    </lineage>
</organism>
<feature type="compositionally biased region" description="Low complexity" evidence="1">
    <location>
        <begin position="166"/>
        <end position="177"/>
    </location>
</feature>
<feature type="compositionally biased region" description="Basic residues" evidence="1">
    <location>
        <begin position="529"/>
        <end position="539"/>
    </location>
</feature>
<feature type="compositionally biased region" description="Acidic residues" evidence="1">
    <location>
        <begin position="148"/>
        <end position="158"/>
    </location>
</feature>
<feature type="compositionally biased region" description="Basic residues" evidence="1">
    <location>
        <begin position="407"/>
        <end position="417"/>
    </location>
</feature>
<name>A0A6A6IPX4_9PLEO</name>
<evidence type="ECO:0000313" key="3">
    <source>
        <dbReference type="Proteomes" id="UP000800094"/>
    </source>
</evidence>
<feature type="compositionally biased region" description="Acidic residues" evidence="1">
    <location>
        <begin position="347"/>
        <end position="360"/>
    </location>
</feature>
<proteinExistence type="predicted"/>
<dbReference type="Proteomes" id="UP000800094">
    <property type="component" value="Unassembled WGS sequence"/>
</dbReference>
<gene>
    <name evidence="2" type="ORF">BU26DRAFT_259684</name>
</gene>
<feature type="region of interest" description="Disordered" evidence="1">
    <location>
        <begin position="218"/>
        <end position="584"/>
    </location>
</feature>
<dbReference type="OrthoDB" id="3795696at2759"/>
<protein>
    <submittedName>
        <fullName evidence="2">Uncharacterized protein</fullName>
    </submittedName>
</protein>
<dbReference type="RefSeq" id="XP_033687598.1">
    <property type="nucleotide sequence ID" value="XM_033821248.1"/>
</dbReference>
<accession>A0A6A6IPX4</accession>
<feature type="compositionally biased region" description="Basic residues" evidence="1">
    <location>
        <begin position="239"/>
        <end position="251"/>
    </location>
</feature>
<feature type="compositionally biased region" description="Basic residues" evidence="1">
    <location>
        <begin position="373"/>
        <end position="384"/>
    </location>
</feature>
<feature type="compositionally biased region" description="Basic residues" evidence="1">
    <location>
        <begin position="179"/>
        <end position="190"/>
    </location>
</feature>
<feature type="compositionally biased region" description="Basic and acidic residues" evidence="1">
    <location>
        <begin position="461"/>
        <end position="470"/>
    </location>
</feature>
<evidence type="ECO:0000256" key="1">
    <source>
        <dbReference type="SAM" id="MobiDB-lite"/>
    </source>
</evidence>
<feature type="compositionally biased region" description="Low complexity" evidence="1">
    <location>
        <begin position="218"/>
        <end position="238"/>
    </location>
</feature>
<keyword evidence="3" id="KW-1185">Reference proteome</keyword>
<dbReference type="EMBL" id="ML987192">
    <property type="protein sequence ID" value="KAF2252594.1"/>
    <property type="molecule type" value="Genomic_DNA"/>
</dbReference>
<dbReference type="GeneID" id="54574578"/>
<feature type="compositionally biased region" description="Polar residues" evidence="1">
    <location>
        <begin position="276"/>
        <end position="294"/>
    </location>
</feature>
<feature type="compositionally biased region" description="Basic residues" evidence="1">
    <location>
        <begin position="449"/>
        <end position="460"/>
    </location>
</feature>
<feature type="compositionally biased region" description="Basic residues" evidence="1">
    <location>
        <begin position="132"/>
        <end position="141"/>
    </location>
</feature>
<dbReference type="AlphaFoldDB" id="A0A6A6IPX4"/>
<feature type="compositionally biased region" description="Acidic residues" evidence="1">
    <location>
        <begin position="471"/>
        <end position="480"/>
    </location>
</feature>
<reference evidence="2" key="1">
    <citation type="journal article" date="2020" name="Stud. Mycol.">
        <title>101 Dothideomycetes genomes: a test case for predicting lifestyles and emergence of pathogens.</title>
        <authorList>
            <person name="Haridas S."/>
            <person name="Albert R."/>
            <person name="Binder M."/>
            <person name="Bloem J."/>
            <person name="Labutti K."/>
            <person name="Salamov A."/>
            <person name="Andreopoulos B."/>
            <person name="Baker S."/>
            <person name="Barry K."/>
            <person name="Bills G."/>
            <person name="Bluhm B."/>
            <person name="Cannon C."/>
            <person name="Castanera R."/>
            <person name="Culley D."/>
            <person name="Daum C."/>
            <person name="Ezra D."/>
            <person name="Gonzalez J."/>
            <person name="Henrissat B."/>
            <person name="Kuo A."/>
            <person name="Liang C."/>
            <person name="Lipzen A."/>
            <person name="Lutzoni F."/>
            <person name="Magnuson J."/>
            <person name="Mondo S."/>
            <person name="Nolan M."/>
            <person name="Ohm R."/>
            <person name="Pangilinan J."/>
            <person name="Park H.-J."/>
            <person name="Ramirez L."/>
            <person name="Alfaro M."/>
            <person name="Sun H."/>
            <person name="Tritt A."/>
            <person name="Yoshinaga Y."/>
            <person name="Zwiers L.-H."/>
            <person name="Turgeon B."/>
            <person name="Goodwin S."/>
            <person name="Spatafora J."/>
            <person name="Crous P."/>
            <person name="Grigoriev I."/>
        </authorList>
    </citation>
    <scope>NUCLEOTIDE SEQUENCE</scope>
    <source>
        <strain evidence="2">CBS 122368</strain>
    </source>
</reference>
<feature type="region of interest" description="Disordered" evidence="1">
    <location>
        <begin position="78"/>
        <end position="205"/>
    </location>
</feature>
<sequence>MAPIKQTATVNGDYDGSCARFDSLQAWLKVYGNAEYAVWKRNNAPSHLSYEEWAASEHVLGPYLWHATLDVWEEVSSSDEESEVEAPKLVSRGLPQREPNKKRTANGHGMPHTTNASASSARAKPGEETASAKKRRRPRKKYLSEEIVASDDSDDIDEPTPIVEVAAPAAPTSAATTNGRRKSGGRRKKQFLSEETIAPEDLEDDAMSIDEVAVLAAAAPVPSSPESPRETPLTTPKAKTPKTKSGRKPRKQYLSEEIVPLDDDDDSAPVADAGTATPNTAAASPEGPSTSSATRRGLRTRTPAQQRPYLHHAKLFEEAEWAEQNGGNDAKRSPKAKPTKLAQVSYPDEEDNLLDEEEDTIAVRQERPPQTSAKRHYKGKGRAWKKAEEDEDQDYKSPVKTKGSNAPKRKTKPRKSIQRSDSYVGDEVVSGAEEPLEEPAVESPAQHAPKPKGRRPRKSHHLSEEFVRDDSDSDMEEPQEEQQPIVAPIVQKTPKPKGRVTKTYPSIASKGSIDSDEEEEEYTPGYKKLTPKGKPRKTRGSIISLGETPEDKMGDIEFQENEQDMVTPLRKMRKRQSLGSDGGR</sequence>